<keyword evidence="3" id="KW-1185">Reference proteome</keyword>
<evidence type="ECO:0000313" key="3">
    <source>
        <dbReference type="Proteomes" id="UP000278907"/>
    </source>
</evidence>
<dbReference type="Proteomes" id="UP000278907">
    <property type="component" value="Unassembled WGS sequence"/>
</dbReference>
<dbReference type="RefSeq" id="WP_120582128.1">
    <property type="nucleotide sequence ID" value="NZ_RAWI01000033.1"/>
</dbReference>
<name>A0ABX9QMV1_9BACT</name>
<reference evidence="2 3" key="1">
    <citation type="submission" date="2018-09" db="EMBL/GenBank/DDBJ databases">
        <authorList>
            <person name="Livingstone P.G."/>
            <person name="Whitworth D.E."/>
        </authorList>
    </citation>
    <scope>NUCLEOTIDE SEQUENCE [LARGE SCALE GENOMIC DNA]</scope>
    <source>
        <strain evidence="2 3">CA031B</strain>
    </source>
</reference>
<dbReference type="EMBL" id="RAWI01000033">
    <property type="protein sequence ID" value="RKI13987.1"/>
    <property type="molecule type" value="Genomic_DNA"/>
</dbReference>
<proteinExistence type="predicted"/>
<keyword evidence="1" id="KW-1133">Transmembrane helix</keyword>
<keyword evidence="1" id="KW-0472">Membrane</keyword>
<feature type="transmembrane region" description="Helical" evidence="1">
    <location>
        <begin position="46"/>
        <end position="68"/>
    </location>
</feature>
<feature type="transmembrane region" description="Helical" evidence="1">
    <location>
        <begin position="74"/>
        <end position="97"/>
    </location>
</feature>
<keyword evidence="1" id="KW-0812">Transmembrane</keyword>
<evidence type="ECO:0000313" key="2">
    <source>
        <dbReference type="EMBL" id="RKI13987.1"/>
    </source>
</evidence>
<protein>
    <recommendedName>
        <fullName evidence="4">DUF304 domain-containing protein</fullName>
    </recommendedName>
</protein>
<gene>
    <name evidence="2" type="ORF">D7Y13_06835</name>
</gene>
<organism evidence="2 3">
    <name type="scientific">Corallococcus praedator</name>
    <dbReference type="NCBI Taxonomy" id="2316724"/>
    <lineage>
        <taxon>Bacteria</taxon>
        <taxon>Pseudomonadati</taxon>
        <taxon>Myxococcota</taxon>
        <taxon>Myxococcia</taxon>
        <taxon>Myxococcales</taxon>
        <taxon>Cystobacterineae</taxon>
        <taxon>Myxococcaceae</taxon>
        <taxon>Corallococcus</taxon>
    </lineage>
</organism>
<comment type="caution">
    <text evidence="2">The sequence shown here is derived from an EMBL/GenBank/DDBJ whole genome shotgun (WGS) entry which is preliminary data.</text>
</comment>
<accession>A0ABX9QMV1</accession>
<sequence length="205" mass="22535">MTRQFVYRGGMDSTHARIPEPADDERGRLLADVTLWKLSHEQFLMALVKMTVPLTLVASAGVTAWTAWPGFSFAVFKGAFLGIGFFVALAALLPLVLKVDARGSTYCKVPVVRIERFEHELTLRDPAGALLGSRSQGTLRVARVNLKLSKGGLVGGLRLDPTTRSVWLMPQQSVGAWPGLRAEPPNMDIHRIDDPLFDDLSRLAE</sequence>
<evidence type="ECO:0000256" key="1">
    <source>
        <dbReference type="SAM" id="Phobius"/>
    </source>
</evidence>
<evidence type="ECO:0008006" key="4">
    <source>
        <dbReference type="Google" id="ProtNLM"/>
    </source>
</evidence>